<reference evidence="2" key="1">
    <citation type="submission" date="2023-05" db="EMBL/GenBank/DDBJ databases">
        <title>Sedimentitalea sp. nov. JM2-8.</title>
        <authorList>
            <person name="Huang J."/>
        </authorList>
    </citation>
    <scope>NUCLEOTIDE SEQUENCE [LARGE SCALE GENOMIC DNA]</scope>
    <source>
        <strain evidence="2">KHS03</strain>
    </source>
</reference>
<protein>
    <submittedName>
        <fullName evidence="1">Nucleoside triphosphate hydrolase</fullName>
    </submittedName>
</protein>
<evidence type="ECO:0000313" key="2">
    <source>
        <dbReference type="Proteomes" id="UP001255416"/>
    </source>
</evidence>
<name>A0ABU3VB83_9RHOB</name>
<dbReference type="NCBIfam" id="NF006746">
    <property type="entry name" value="PRK09270.1-5"/>
    <property type="match status" value="1"/>
</dbReference>
<dbReference type="GO" id="GO:0016787">
    <property type="term" value="F:hydrolase activity"/>
    <property type="evidence" value="ECO:0007669"/>
    <property type="project" value="UniProtKB-KW"/>
</dbReference>
<dbReference type="InterPro" id="IPR027417">
    <property type="entry name" value="P-loop_NTPase"/>
</dbReference>
<dbReference type="SUPFAM" id="SSF52540">
    <property type="entry name" value="P-loop containing nucleoside triphosphate hydrolases"/>
    <property type="match status" value="1"/>
</dbReference>
<dbReference type="Proteomes" id="UP001255416">
    <property type="component" value="Unassembled WGS sequence"/>
</dbReference>
<proteinExistence type="predicted"/>
<gene>
    <name evidence="1" type="ORF">QO231_06090</name>
</gene>
<dbReference type="PANTHER" id="PTHR10285">
    <property type="entry name" value="URIDINE KINASE"/>
    <property type="match status" value="1"/>
</dbReference>
<dbReference type="Gene3D" id="3.40.50.300">
    <property type="entry name" value="P-loop containing nucleotide triphosphate hydrolases"/>
    <property type="match status" value="1"/>
</dbReference>
<evidence type="ECO:0000313" key="1">
    <source>
        <dbReference type="EMBL" id="MDU9003424.1"/>
    </source>
</evidence>
<dbReference type="RefSeq" id="WP_316774307.1">
    <property type="nucleotide sequence ID" value="NZ_JASMWN010000003.1"/>
</dbReference>
<accession>A0ABU3VB83</accession>
<keyword evidence="1" id="KW-0378">Hydrolase</keyword>
<comment type="caution">
    <text evidence="1">The sequence shown here is derived from an EMBL/GenBank/DDBJ whole genome shotgun (WGS) entry which is preliminary data.</text>
</comment>
<dbReference type="EMBL" id="JASMWN010000003">
    <property type="protein sequence ID" value="MDU9003424.1"/>
    <property type="molecule type" value="Genomic_DNA"/>
</dbReference>
<dbReference type="Pfam" id="PF03308">
    <property type="entry name" value="MeaB"/>
    <property type="match status" value="1"/>
</dbReference>
<sequence length="211" mass="23111">MSEAANTTQTLITRILACRSANRRCLVGIAGAPGSGKSTLAENVAQQLAKIGAQVRVVPMDGFHLDNRILKDRDLLERKGAPETFDFGGFQRLIQALANDTDVYYPEFDRSRDIAIAGRAHVGPECSIVLVEGNYLLLDEPGWRDLAALWDVSIRLQEPLETLRARLINRWLAHGLDPAAAQARAEGNDLTNATRIQNAALPADLEIRTDS</sequence>
<keyword evidence="2" id="KW-1185">Reference proteome</keyword>
<organism evidence="1 2">
    <name type="scientific">Sedimentitalea todarodis</name>
    <dbReference type="NCBI Taxonomy" id="1631240"/>
    <lineage>
        <taxon>Bacteria</taxon>
        <taxon>Pseudomonadati</taxon>
        <taxon>Pseudomonadota</taxon>
        <taxon>Alphaproteobacteria</taxon>
        <taxon>Rhodobacterales</taxon>
        <taxon>Paracoccaceae</taxon>
        <taxon>Sedimentitalea</taxon>
    </lineage>
</organism>